<organism evidence="2 3">
    <name type="scientific">Almyronema epifaneia S1</name>
    <dbReference type="NCBI Taxonomy" id="2991925"/>
    <lineage>
        <taxon>Bacteria</taxon>
        <taxon>Bacillati</taxon>
        <taxon>Cyanobacteriota</taxon>
        <taxon>Cyanophyceae</taxon>
        <taxon>Nodosilineales</taxon>
        <taxon>Nodosilineaceae</taxon>
        <taxon>Almyronema</taxon>
        <taxon>Almyronema epifaneia</taxon>
    </lineage>
</organism>
<comment type="caution">
    <text evidence="2">The sequence shown here is derived from an EMBL/GenBank/DDBJ whole genome shotgun (WGS) entry which is preliminary data.</text>
</comment>
<dbReference type="EMBL" id="JBHZOL010000088">
    <property type="protein sequence ID" value="MFE4107561.1"/>
    <property type="molecule type" value="Genomic_DNA"/>
</dbReference>
<proteinExistence type="predicted"/>
<evidence type="ECO:0000256" key="1">
    <source>
        <dbReference type="SAM" id="MobiDB-lite"/>
    </source>
</evidence>
<dbReference type="RefSeq" id="WP_377966394.1">
    <property type="nucleotide sequence ID" value="NZ_JBHZOL010000088.1"/>
</dbReference>
<accession>A0ABW6IH81</accession>
<feature type="compositionally biased region" description="Basic residues" evidence="1">
    <location>
        <begin position="1"/>
        <end position="12"/>
    </location>
</feature>
<keyword evidence="3" id="KW-1185">Reference proteome</keyword>
<evidence type="ECO:0000313" key="2">
    <source>
        <dbReference type="EMBL" id="MFE4107561.1"/>
    </source>
</evidence>
<sequence>MGRNAKLRKQRRQERQGEAAATAANKPLFRQPRKKTQLEVAALPSPDLPTAPPKSFLSKLFSRSLSPSAQSLSSTAEEMERFFATYQQWLGAIAWEGYQTLGPGLLLAVNTDSQTVQIEYVAKKALSRHFPAESIDSVQELTKLCDFESEITLVYTTLAGETMLGSPRSPEPSPAECHQLWQAGQLVMPERP</sequence>
<evidence type="ECO:0000313" key="3">
    <source>
        <dbReference type="Proteomes" id="UP001600165"/>
    </source>
</evidence>
<dbReference type="Proteomes" id="UP001600165">
    <property type="component" value="Unassembled WGS sequence"/>
</dbReference>
<feature type="region of interest" description="Disordered" evidence="1">
    <location>
        <begin position="1"/>
        <end position="31"/>
    </location>
</feature>
<reference evidence="2 3" key="1">
    <citation type="submission" date="2024-10" db="EMBL/GenBank/DDBJ databases">
        <authorList>
            <person name="Ratan Roy A."/>
            <person name="Morales Sandoval P.H."/>
            <person name="De Los Santos Villalobos S."/>
            <person name="Chakraborty S."/>
            <person name="Mukherjee J."/>
        </authorList>
    </citation>
    <scope>NUCLEOTIDE SEQUENCE [LARGE SCALE GENOMIC DNA]</scope>
    <source>
        <strain evidence="2 3">S1</strain>
    </source>
</reference>
<protein>
    <submittedName>
        <fullName evidence="2">Uncharacterized protein</fullName>
    </submittedName>
</protein>
<gene>
    <name evidence="2" type="ORF">ACFVKH_14810</name>
</gene>
<name>A0ABW6IH81_9CYAN</name>